<evidence type="ECO:0000256" key="1">
    <source>
        <dbReference type="SAM" id="MobiDB-lite"/>
    </source>
</evidence>
<evidence type="ECO:0000313" key="2">
    <source>
        <dbReference type="EMBL" id="CCA76382.1"/>
    </source>
</evidence>
<comment type="caution">
    <text evidence="2">The sequence shown here is derived from an EMBL/GenBank/DDBJ whole genome shotgun (WGS) entry which is preliminary data.</text>
</comment>
<sequence length="130" mass="15067">MSDTEMQMDTTEGHREVEHEESIEHHVSPSRKTRPQLTRPSARKYDVERILDWVEEEAVKIPPDAIVRNRLQLIVLSYHLKLPAVAKVALRALTAAPYSQPDPDIMIDDRLFTLVLERRGMGVRELQKLF</sequence>
<dbReference type="EMBL" id="CAFZ01000724">
    <property type="protein sequence ID" value="CCA76382.1"/>
    <property type="molecule type" value="Genomic_DNA"/>
</dbReference>
<dbReference type="AlphaFoldDB" id="G4TYI9"/>
<keyword evidence="3" id="KW-1185">Reference proteome</keyword>
<accession>G4TYI9</accession>
<dbReference type="HOGENOM" id="CLU_1938969_0_0_1"/>
<proteinExistence type="predicted"/>
<protein>
    <submittedName>
        <fullName evidence="2">Uncharacterized protein</fullName>
    </submittedName>
</protein>
<name>G4TYI9_SERID</name>
<feature type="compositionally biased region" description="Polar residues" evidence="1">
    <location>
        <begin position="1"/>
        <end position="10"/>
    </location>
</feature>
<dbReference type="Proteomes" id="UP000007148">
    <property type="component" value="Unassembled WGS sequence"/>
</dbReference>
<feature type="compositionally biased region" description="Basic and acidic residues" evidence="1">
    <location>
        <begin position="11"/>
        <end position="27"/>
    </location>
</feature>
<feature type="region of interest" description="Disordered" evidence="1">
    <location>
        <begin position="1"/>
        <end position="42"/>
    </location>
</feature>
<dbReference type="InParanoid" id="G4TYI9"/>
<reference evidence="2 3" key="1">
    <citation type="journal article" date="2011" name="PLoS Pathog.">
        <title>Endophytic Life Strategies Decoded by Genome and Transcriptome Analyses of the Mutualistic Root Symbiont Piriformospora indica.</title>
        <authorList>
            <person name="Zuccaro A."/>
            <person name="Lahrmann U."/>
            <person name="Guldener U."/>
            <person name="Langen G."/>
            <person name="Pfiffi S."/>
            <person name="Biedenkopf D."/>
            <person name="Wong P."/>
            <person name="Samans B."/>
            <person name="Grimm C."/>
            <person name="Basiewicz M."/>
            <person name="Murat C."/>
            <person name="Martin F."/>
            <person name="Kogel K.H."/>
        </authorList>
    </citation>
    <scope>NUCLEOTIDE SEQUENCE [LARGE SCALE GENOMIC DNA]</scope>
    <source>
        <strain evidence="2 3">DSM 11827</strain>
    </source>
</reference>
<gene>
    <name evidence="2" type="ORF">PIIN_10375</name>
</gene>
<organism evidence="2 3">
    <name type="scientific">Serendipita indica (strain DSM 11827)</name>
    <name type="common">Root endophyte fungus</name>
    <name type="synonym">Piriformospora indica</name>
    <dbReference type="NCBI Taxonomy" id="1109443"/>
    <lineage>
        <taxon>Eukaryota</taxon>
        <taxon>Fungi</taxon>
        <taxon>Dikarya</taxon>
        <taxon>Basidiomycota</taxon>
        <taxon>Agaricomycotina</taxon>
        <taxon>Agaricomycetes</taxon>
        <taxon>Sebacinales</taxon>
        <taxon>Serendipitaceae</taxon>
        <taxon>Serendipita</taxon>
    </lineage>
</organism>
<evidence type="ECO:0000313" key="3">
    <source>
        <dbReference type="Proteomes" id="UP000007148"/>
    </source>
</evidence>